<keyword evidence="2 4" id="KW-0378">Hydrolase</keyword>
<dbReference type="InterPro" id="IPR001110">
    <property type="entry name" value="UPF0012_CS"/>
</dbReference>
<evidence type="ECO:0000256" key="2">
    <source>
        <dbReference type="ARBA" id="ARBA00022801"/>
    </source>
</evidence>
<name>A0A3R8LN15_9BURK</name>
<evidence type="ECO:0000256" key="1">
    <source>
        <dbReference type="ARBA" id="ARBA00010613"/>
    </source>
</evidence>
<evidence type="ECO:0000313" key="4">
    <source>
        <dbReference type="EMBL" id="RRN44791.1"/>
    </source>
</evidence>
<sequence length="304" mass="32727">MRVSGRISMKIRVAAVQMVSGPDVAANVEAAGRLVAQAAAQGAQVVLLPEYFCLISGNDRDKLGIQEVDAGEQPEADTPLQHFLSVTARQHGITLLGGTVPLKSPKIHKICNSLLVYGPDGKRLARYDKIHLFGFQRGEESYDESVAIHAGRTPVVVDVPVGAAARAVARMRAPGGADENEVASIRVGLAVCYDLRFPELFRQMAPLDLMVMPAAFTYTTGQAHWELLLRARAVEGQCWVLASGQGGTHPGSGRRTWGHSMLVDPWGEVCAVLPEGEGVVVADLDTERTAQVRESLPALRHRVI</sequence>
<dbReference type="Proteomes" id="UP000270261">
    <property type="component" value="Unassembled WGS sequence"/>
</dbReference>
<dbReference type="PROSITE" id="PS01227">
    <property type="entry name" value="UPF0012"/>
    <property type="match status" value="1"/>
</dbReference>
<evidence type="ECO:0000313" key="5">
    <source>
        <dbReference type="Proteomes" id="UP000270261"/>
    </source>
</evidence>
<feature type="domain" description="CN hydrolase" evidence="3">
    <location>
        <begin position="11"/>
        <end position="286"/>
    </location>
</feature>
<accession>A0A3R8LN15</accession>
<protein>
    <submittedName>
        <fullName evidence="4">Carbon-nitrogen hydrolase family protein</fullName>
    </submittedName>
</protein>
<evidence type="ECO:0000259" key="3">
    <source>
        <dbReference type="PROSITE" id="PS50263"/>
    </source>
</evidence>
<dbReference type="InterPro" id="IPR003010">
    <property type="entry name" value="C-N_Hydrolase"/>
</dbReference>
<comment type="similarity">
    <text evidence="1">Belongs to the carbon-nitrogen hydrolase superfamily. NIT1/NIT2 family.</text>
</comment>
<dbReference type="PROSITE" id="PS50263">
    <property type="entry name" value="CN_HYDROLASE"/>
    <property type="match status" value="1"/>
</dbReference>
<dbReference type="AlphaFoldDB" id="A0A3R8LN15"/>
<dbReference type="InterPro" id="IPR045254">
    <property type="entry name" value="Nit1/2_C-N_Hydrolase"/>
</dbReference>
<dbReference type="Gene3D" id="3.60.110.10">
    <property type="entry name" value="Carbon-nitrogen hydrolase"/>
    <property type="match status" value="1"/>
</dbReference>
<keyword evidence="5" id="KW-1185">Reference proteome</keyword>
<dbReference type="EMBL" id="RRUE01000001">
    <property type="protein sequence ID" value="RRN44791.1"/>
    <property type="molecule type" value="Genomic_DNA"/>
</dbReference>
<dbReference type="InterPro" id="IPR036526">
    <property type="entry name" value="C-N_Hydrolase_sf"/>
</dbReference>
<dbReference type="PANTHER" id="PTHR23088:SF27">
    <property type="entry name" value="DEAMINATED GLUTATHIONE AMIDASE"/>
    <property type="match status" value="1"/>
</dbReference>
<comment type="caution">
    <text evidence="4">The sequence shown here is derived from an EMBL/GenBank/DDBJ whole genome shotgun (WGS) entry which is preliminary data.</text>
</comment>
<dbReference type="OrthoDB" id="9811121at2"/>
<gene>
    <name evidence="4" type="ORF">EHV23_00380</name>
</gene>
<proteinExistence type="inferred from homology"/>
<reference evidence="4 5" key="1">
    <citation type="submission" date="2018-11" db="EMBL/GenBank/DDBJ databases">
        <title>Genome sequencing of Lautropia sp. KCOM 2505 (= ChDC F240).</title>
        <authorList>
            <person name="Kook J.-K."/>
            <person name="Park S.-N."/>
            <person name="Lim Y.K."/>
        </authorList>
    </citation>
    <scope>NUCLEOTIDE SEQUENCE [LARGE SCALE GENOMIC DNA]</scope>
    <source>
        <strain evidence="4 5">KCOM 2505</strain>
    </source>
</reference>
<dbReference type="PANTHER" id="PTHR23088">
    <property type="entry name" value="NITRILASE-RELATED"/>
    <property type="match status" value="1"/>
</dbReference>
<dbReference type="Pfam" id="PF00795">
    <property type="entry name" value="CN_hydrolase"/>
    <property type="match status" value="1"/>
</dbReference>
<dbReference type="GO" id="GO:0016811">
    <property type="term" value="F:hydrolase activity, acting on carbon-nitrogen (but not peptide) bonds, in linear amides"/>
    <property type="evidence" value="ECO:0007669"/>
    <property type="project" value="InterPro"/>
</dbReference>
<dbReference type="CDD" id="cd07572">
    <property type="entry name" value="nit"/>
    <property type="match status" value="1"/>
</dbReference>
<dbReference type="SUPFAM" id="SSF56317">
    <property type="entry name" value="Carbon-nitrogen hydrolase"/>
    <property type="match status" value="1"/>
</dbReference>
<dbReference type="RefSeq" id="WP_125094223.1">
    <property type="nucleotide sequence ID" value="NZ_RRUE01000001.1"/>
</dbReference>
<organism evidence="4 5">
    <name type="scientific">Lautropia dentalis</name>
    <dbReference type="NCBI Taxonomy" id="2490857"/>
    <lineage>
        <taxon>Bacteria</taxon>
        <taxon>Pseudomonadati</taxon>
        <taxon>Pseudomonadota</taxon>
        <taxon>Betaproteobacteria</taxon>
        <taxon>Burkholderiales</taxon>
        <taxon>Burkholderiaceae</taxon>
        <taxon>Lautropia</taxon>
    </lineage>
</organism>